<sequence length="160" mass="17765">MGKIVIRKATSEDAGLILGFVKELAVYEKMENDVVATVDGLRESLLSEGASAKALIVSLDDEPVGYAVFFYNYSTWLGKNGLYLEDLYITRKHRGCGAGKAALRYLAKLAVDQGCGRFEWSVLDWNEPAIQFYRSIHATPQNDWVLYRLDGEALSDFAGS</sequence>
<dbReference type="InterPro" id="IPR051016">
    <property type="entry name" value="Diverse_Substrate_AcTransf"/>
</dbReference>
<comment type="similarity">
    <text evidence="1">Belongs to the acetyltransferase family.</text>
</comment>
<dbReference type="InterPro" id="IPR000182">
    <property type="entry name" value="GNAT_dom"/>
</dbReference>
<accession>A0A5K7Z7F8</accession>
<evidence type="ECO:0000256" key="2">
    <source>
        <dbReference type="ARBA" id="ARBA00022679"/>
    </source>
</evidence>
<dbReference type="Pfam" id="PF00583">
    <property type="entry name" value="Acetyltransf_1"/>
    <property type="match status" value="1"/>
</dbReference>
<dbReference type="OrthoDB" id="9805924at2"/>
<dbReference type="PANTHER" id="PTHR10545">
    <property type="entry name" value="DIAMINE N-ACETYLTRANSFERASE"/>
    <property type="match status" value="1"/>
</dbReference>
<dbReference type="Proteomes" id="UP000427769">
    <property type="component" value="Chromosome"/>
</dbReference>
<dbReference type="InterPro" id="IPR016181">
    <property type="entry name" value="Acyl_CoA_acyltransferase"/>
</dbReference>
<dbReference type="AlphaFoldDB" id="A0A5K7Z7F8"/>
<reference evidence="5 6" key="1">
    <citation type="submission" date="2019-11" db="EMBL/GenBank/DDBJ databases">
        <title>Comparative genomics of hydrocarbon-degrading Desulfosarcina strains.</title>
        <authorList>
            <person name="Watanabe M."/>
            <person name="Kojima H."/>
            <person name="Fukui M."/>
        </authorList>
    </citation>
    <scope>NUCLEOTIDE SEQUENCE [LARGE SCALE GENOMIC DNA]</scope>
    <source>
        <strain evidence="5 6">PP31</strain>
    </source>
</reference>
<dbReference type="KEGG" id="dwd:DSCW_32100"/>
<dbReference type="GO" id="GO:0008080">
    <property type="term" value="F:N-acetyltransferase activity"/>
    <property type="evidence" value="ECO:0007669"/>
    <property type="project" value="UniProtKB-ARBA"/>
</dbReference>
<dbReference type="PANTHER" id="PTHR10545:SF29">
    <property type="entry name" value="GH14572P-RELATED"/>
    <property type="match status" value="1"/>
</dbReference>
<dbReference type="Gene3D" id="3.40.630.30">
    <property type="match status" value="1"/>
</dbReference>
<gene>
    <name evidence="5" type="ORF">DSCW_32100</name>
</gene>
<evidence type="ECO:0000256" key="3">
    <source>
        <dbReference type="ARBA" id="ARBA00023315"/>
    </source>
</evidence>
<evidence type="ECO:0000313" key="5">
    <source>
        <dbReference type="EMBL" id="BBO75793.1"/>
    </source>
</evidence>
<dbReference type="SUPFAM" id="SSF55729">
    <property type="entry name" value="Acyl-CoA N-acyltransferases (Nat)"/>
    <property type="match status" value="1"/>
</dbReference>
<dbReference type="CDD" id="cd04301">
    <property type="entry name" value="NAT_SF"/>
    <property type="match status" value="1"/>
</dbReference>
<dbReference type="PROSITE" id="PS51186">
    <property type="entry name" value="GNAT"/>
    <property type="match status" value="1"/>
</dbReference>
<dbReference type="FunFam" id="3.40.630.30:FF:000064">
    <property type="entry name" value="GNAT family acetyltransferase"/>
    <property type="match status" value="1"/>
</dbReference>
<dbReference type="RefSeq" id="WP_155304683.1">
    <property type="nucleotide sequence ID" value="NZ_AP021875.1"/>
</dbReference>
<keyword evidence="3" id="KW-0012">Acyltransferase</keyword>
<keyword evidence="6" id="KW-1185">Reference proteome</keyword>
<protein>
    <submittedName>
        <fullName evidence="5">GCN5 family N-acetyltransferase</fullName>
    </submittedName>
</protein>
<feature type="domain" description="N-acetyltransferase" evidence="4">
    <location>
        <begin position="4"/>
        <end position="152"/>
    </location>
</feature>
<name>A0A5K7Z7F8_9BACT</name>
<evidence type="ECO:0000313" key="6">
    <source>
        <dbReference type="Proteomes" id="UP000427769"/>
    </source>
</evidence>
<proteinExistence type="inferred from homology"/>
<evidence type="ECO:0000259" key="4">
    <source>
        <dbReference type="PROSITE" id="PS51186"/>
    </source>
</evidence>
<dbReference type="EMBL" id="AP021875">
    <property type="protein sequence ID" value="BBO75793.1"/>
    <property type="molecule type" value="Genomic_DNA"/>
</dbReference>
<organism evidence="5 6">
    <name type="scientific">Desulfosarcina widdelii</name>
    <dbReference type="NCBI Taxonomy" id="947919"/>
    <lineage>
        <taxon>Bacteria</taxon>
        <taxon>Pseudomonadati</taxon>
        <taxon>Thermodesulfobacteriota</taxon>
        <taxon>Desulfobacteria</taxon>
        <taxon>Desulfobacterales</taxon>
        <taxon>Desulfosarcinaceae</taxon>
        <taxon>Desulfosarcina</taxon>
    </lineage>
</organism>
<keyword evidence="2 5" id="KW-0808">Transferase</keyword>
<evidence type="ECO:0000256" key="1">
    <source>
        <dbReference type="ARBA" id="ARBA00008694"/>
    </source>
</evidence>